<accession>A0A934PX75</accession>
<sequence length="383" mass="44482">MASIIVRGYKLLDKHIKEIGIGGTFIKLFKQKTFNHVKKSVTRELTMNKRSLRNWKTLKGKYAGKRAFLLGNGPSLNKTALYLLKNEYTICFNRFNIMFERLSWKPTFYMNIDPLVAQDMANEINEITPQVKIAFFPDIHTNMLDFRKFIKDRENVQWMFPQYKGFYFDLPRVGLGGTVAFPALQVLTYLGFSEIYLIGVDMNYQIHKTVKDIAGTDVASTKDDDPNHFDPRYFGTGRKYHQPVPQIVNNIMNSFEFAADKIKQNTITKVYNAGIGSKVECFDKVKFENLFNFNEEEIYRLFSLSISNKCSPEKVKDYLTANQPEVEINADIAKEIFILEGETAISFIPKLVMRYLPYGPIEGKHLFIRRDVWDKVVREKLTN</sequence>
<evidence type="ECO:0000313" key="3">
    <source>
        <dbReference type="Proteomes" id="UP000613193"/>
    </source>
</evidence>
<dbReference type="Pfam" id="PF01973">
    <property type="entry name" value="MptE-like"/>
    <property type="match status" value="1"/>
</dbReference>
<protein>
    <submittedName>
        <fullName evidence="2">DUF115 domain-containing protein</fullName>
    </submittedName>
</protein>
<dbReference type="RefSeq" id="WP_200067226.1">
    <property type="nucleotide sequence ID" value="NZ_JAEHFW010000003.1"/>
</dbReference>
<dbReference type="AlphaFoldDB" id="A0A934PX75"/>
<evidence type="ECO:0000313" key="2">
    <source>
        <dbReference type="EMBL" id="MBK0380683.1"/>
    </source>
</evidence>
<dbReference type="InterPro" id="IPR002826">
    <property type="entry name" value="MptE-like"/>
</dbReference>
<dbReference type="EMBL" id="JAEHFW010000003">
    <property type="protein sequence ID" value="MBK0380683.1"/>
    <property type="molecule type" value="Genomic_DNA"/>
</dbReference>
<organism evidence="2 3">
    <name type="scientific">Mucilaginibacter segetis</name>
    <dbReference type="NCBI Taxonomy" id="2793071"/>
    <lineage>
        <taxon>Bacteria</taxon>
        <taxon>Pseudomonadati</taxon>
        <taxon>Bacteroidota</taxon>
        <taxon>Sphingobacteriia</taxon>
        <taxon>Sphingobacteriales</taxon>
        <taxon>Sphingobacteriaceae</taxon>
        <taxon>Mucilaginibacter</taxon>
    </lineage>
</organism>
<evidence type="ECO:0000259" key="1">
    <source>
        <dbReference type="Pfam" id="PF01973"/>
    </source>
</evidence>
<dbReference type="Proteomes" id="UP000613193">
    <property type="component" value="Unassembled WGS sequence"/>
</dbReference>
<name>A0A934PX75_9SPHI</name>
<proteinExistence type="predicted"/>
<gene>
    <name evidence="2" type="ORF">I5M19_15270</name>
</gene>
<comment type="caution">
    <text evidence="2">The sequence shown here is derived from an EMBL/GenBank/DDBJ whole genome shotgun (WGS) entry which is preliminary data.</text>
</comment>
<keyword evidence="3" id="KW-1185">Reference proteome</keyword>
<dbReference type="Gene3D" id="3.90.1480.10">
    <property type="entry name" value="Alpha-2,3-sialyltransferase"/>
    <property type="match status" value="1"/>
</dbReference>
<reference evidence="2" key="1">
    <citation type="submission" date="2020-12" db="EMBL/GenBank/DDBJ databases">
        <title>Bacterial novel species Mucilaginibacter sp. SD-g isolated from soil.</title>
        <authorList>
            <person name="Jung H.-Y."/>
        </authorList>
    </citation>
    <scope>NUCLEOTIDE SEQUENCE</scope>
    <source>
        <strain evidence="2">SD-g</strain>
    </source>
</reference>
<feature type="domain" description="6-hydroxymethylpterin diphosphokinase MptE-like" evidence="1">
    <location>
        <begin position="43"/>
        <end position="205"/>
    </location>
</feature>